<dbReference type="EMBL" id="CP070969">
    <property type="protein sequence ID" value="QSF45625.1"/>
    <property type="molecule type" value="Genomic_DNA"/>
</dbReference>
<dbReference type="Proteomes" id="UP000663452">
    <property type="component" value="Chromosome"/>
</dbReference>
<protein>
    <submittedName>
        <fullName evidence="2">Restriction endonuclease-like protein</fullName>
    </submittedName>
</protein>
<keyword evidence="3" id="KW-1185">Reference proteome</keyword>
<evidence type="ECO:0000313" key="2">
    <source>
        <dbReference type="EMBL" id="QSF45625.1"/>
    </source>
</evidence>
<evidence type="ECO:0000259" key="1">
    <source>
        <dbReference type="Pfam" id="PF09823"/>
    </source>
</evidence>
<dbReference type="Pfam" id="PF04411">
    <property type="entry name" value="PDDEXK_7"/>
    <property type="match status" value="1"/>
</dbReference>
<dbReference type="InterPro" id="IPR018633">
    <property type="entry name" value="DUF2357"/>
</dbReference>
<proteinExistence type="predicted"/>
<feature type="domain" description="DUF2357" evidence="1">
    <location>
        <begin position="131"/>
        <end position="381"/>
    </location>
</feature>
<accession>A0ABX7LGK8</accession>
<dbReference type="InterPro" id="IPR007505">
    <property type="entry name" value="PDDEXK_7"/>
</dbReference>
<gene>
    <name evidence="2" type="ORF">JRJ22_02905</name>
</gene>
<evidence type="ECO:0000313" key="3">
    <source>
        <dbReference type="Proteomes" id="UP000663452"/>
    </source>
</evidence>
<dbReference type="Pfam" id="PF09823">
    <property type="entry name" value="DUF2357"/>
    <property type="match status" value="1"/>
</dbReference>
<name>A0ABX7LGK8_9BACL</name>
<sequence>MDSPHSGSLNQAVELLRIETELFTLYVSGRPFHPTVETLQLHRSADQEWVNAQLGLVCSERLGDVQIKVFSPETYGLVDWQPREEVFPCFYETQSYELVIESKTGAKLSFYHDNVLLRQAVKPLGESLLAGVLNFGNEVGLTEWEIRSEGQQLLRVEMEIFPSKMDYKLDYQNILNEVNAQIYNLAFDFLRRTYQLTGLRETQHQSLTEFFTILQYIFRQLLDAVERINKNPNYALLQDRRLVDANRVKKAGRENIRELAKHPERLREDMNHGFITIGNRSYAATHLMETRKRLAYDTNENRFIRWMLERIHGKLKALKTRWKTKSRTADPLLIKRLDTMLTQIERVLKMDFLREAGVLKQMSVTLVLQMAPGYREVYRCYLMLLKGLSIQSDLFRLSMKDVAQLYEYWCFLKLNQLLGQKYKLVKQDIIKVNRNGIFVTLDRSQSAKMVYENPLNGEQFILYYNAIPGTDKTPTLSQRPDNVLTLKKKDAGQIKEYKYVFDAKYRLNPAYEGTPYQGKYGQPGPEEDDINTMHRYRDAIVYQEKGSGEYERSMFGAYVLFPYPDEERFKDHRFYKSIELLNIGALPFLPNATSLVEQFLDEIIRDSPEKAYERSTRPRGTREYYADQLAGKNVLIGSVRGPEQVGVAVRKAFYHMPLKNLASQKSLTQIEYVAMCQSRKKFIDPAKTGIHWVGKVADWKVLRRKEITEVPCRPGTEEDLYVRFTVEEWKQLAAPIALGGQGIYTVLYTSKYILDRALELAELRLETEEALREWREKRRKGRVQVKLDHEEYVDLGSVVEVRNI</sequence>
<dbReference type="RefSeq" id="WP_206103157.1">
    <property type="nucleotide sequence ID" value="NZ_CP070969.1"/>
</dbReference>
<organism evidence="2 3">
    <name type="scientific">Paenibacillus tianjinensis</name>
    <dbReference type="NCBI Taxonomy" id="2810347"/>
    <lineage>
        <taxon>Bacteria</taxon>
        <taxon>Bacillati</taxon>
        <taxon>Bacillota</taxon>
        <taxon>Bacilli</taxon>
        <taxon>Bacillales</taxon>
        <taxon>Paenibacillaceae</taxon>
        <taxon>Paenibacillus</taxon>
    </lineage>
</organism>
<reference evidence="2 3" key="1">
    <citation type="submission" date="2021-02" db="EMBL/GenBank/DDBJ databases">
        <title>Paenibacillus tianjinensis sp. nov.</title>
        <authorList>
            <person name="Liu H."/>
        </authorList>
    </citation>
    <scope>NUCLEOTIDE SEQUENCE [LARGE SCALE GENOMIC DNA]</scope>
    <source>
        <strain evidence="2 3">TB2019</strain>
    </source>
</reference>